<evidence type="ECO:0000256" key="1">
    <source>
        <dbReference type="ARBA" id="ARBA00022603"/>
    </source>
</evidence>
<dbReference type="Pfam" id="PF08100">
    <property type="entry name" value="Dimerisation"/>
    <property type="match status" value="1"/>
</dbReference>
<feature type="domain" description="O-methyltransferase dimerisation" evidence="5">
    <location>
        <begin position="35"/>
        <end position="117"/>
    </location>
</feature>
<dbReference type="InterPro" id="IPR016461">
    <property type="entry name" value="COMT-like"/>
</dbReference>
<dbReference type="PANTHER" id="PTHR43712">
    <property type="entry name" value="PUTATIVE (AFU_ORTHOLOGUE AFUA_4G14580)-RELATED"/>
    <property type="match status" value="1"/>
</dbReference>
<dbReference type="InterPro" id="IPR012967">
    <property type="entry name" value="COMT_dimerisation"/>
</dbReference>
<gene>
    <name evidence="6" type="ORF">BDQ12DRAFT_618133</name>
</gene>
<name>A0A5C3LGU5_9AGAR</name>
<dbReference type="AlphaFoldDB" id="A0A5C3LGU5"/>
<keyword evidence="3" id="KW-0949">S-adenosyl-L-methionine</keyword>
<keyword evidence="1 6" id="KW-0489">Methyltransferase</keyword>
<sequence length="404" mass="44665">MSLPSNRLYEASKRIISAAGMLQVILKDPKDHVMEVSAQYFESRALHAASRARIPDLLHEASKQGQSEGLTISEIATKTGYDPIKCGRIMRLLATCHIFKQTGPESFSNNRVSAALVGNRPLSSYIDMYGAEWYSSSQHLIDVLSDPSSDLESAAFTKDTLYNKDGQTYWNYNDNNPDRHDMFAIAMSGSAQNNTQALLEDYPWDKLGKAVIVDVGGGIGALSASLLLRFPQLSAAIQDRGSVIAQGKSHWETTFATAVESGRVRFQVADFFESPNQVSGAEVYMLRYIMDDWKDDACIKILSAIRAAMNSNSRVLIVEALLIPSWISDQVNDIQLVTAPSPLLPNYGVAQKFVHFRDMNMMSLINGTERTVSEMSKVVQDAGLKVSKVWQCRGDMCITECVLP</sequence>
<dbReference type="InterPro" id="IPR036388">
    <property type="entry name" value="WH-like_DNA-bd_sf"/>
</dbReference>
<evidence type="ECO:0000259" key="4">
    <source>
        <dbReference type="Pfam" id="PF00891"/>
    </source>
</evidence>
<dbReference type="GO" id="GO:0046983">
    <property type="term" value="F:protein dimerization activity"/>
    <property type="evidence" value="ECO:0007669"/>
    <property type="project" value="InterPro"/>
</dbReference>
<dbReference type="GO" id="GO:0008171">
    <property type="term" value="F:O-methyltransferase activity"/>
    <property type="evidence" value="ECO:0007669"/>
    <property type="project" value="InterPro"/>
</dbReference>
<evidence type="ECO:0000313" key="6">
    <source>
        <dbReference type="EMBL" id="TFK31845.1"/>
    </source>
</evidence>
<feature type="domain" description="O-methyltransferase C-terminal" evidence="4">
    <location>
        <begin position="161"/>
        <end position="384"/>
    </location>
</feature>
<dbReference type="Pfam" id="PF00891">
    <property type="entry name" value="Methyltransf_2"/>
    <property type="match status" value="1"/>
</dbReference>
<organism evidence="6 7">
    <name type="scientific">Crucibulum laeve</name>
    <dbReference type="NCBI Taxonomy" id="68775"/>
    <lineage>
        <taxon>Eukaryota</taxon>
        <taxon>Fungi</taxon>
        <taxon>Dikarya</taxon>
        <taxon>Basidiomycota</taxon>
        <taxon>Agaricomycotina</taxon>
        <taxon>Agaricomycetes</taxon>
        <taxon>Agaricomycetidae</taxon>
        <taxon>Agaricales</taxon>
        <taxon>Agaricineae</taxon>
        <taxon>Nidulariaceae</taxon>
        <taxon>Crucibulum</taxon>
    </lineage>
</organism>
<evidence type="ECO:0000313" key="7">
    <source>
        <dbReference type="Proteomes" id="UP000308652"/>
    </source>
</evidence>
<dbReference type="STRING" id="68775.A0A5C3LGU5"/>
<dbReference type="PIRSF" id="PIRSF005739">
    <property type="entry name" value="O-mtase"/>
    <property type="match status" value="1"/>
</dbReference>
<dbReference type="SUPFAM" id="SSF46785">
    <property type="entry name" value="Winged helix' DNA-binding domain"/>
    <property type="match status" value="1"/>
</dbReference>
<dbReference type="GO" id="GO:0032259">
    <property type="term" value="P:methylation"/>
    <property type="evidence" value="ECO:0007669"/>
    <property type="project" value="UniProtKB-KW"/>
</dbReference>
<keyword evidence="2 6" id="KW-0808">Transferase</keyword>
<accession>A0A5C3LGU5</accession>
<reference evidence="6 7" key="1">
    <citation type="journal article" date="2019" name="Nat. Ecol. Evol.">
        <title>Megaphylogeny resolves global patterns of mushroom evolution.</title>
        <authorList>
            <person name="Varga T."/>
            <person name="Krizsan K."/>
            <person name="Foldi C."/>
            <person name="Dima B."/>
            <person name="Sanchez-Garcia M."/>
            <person name="Sanchez-Ramirez S."/>
            <person name="Szollosi G.J."/>
            <person name="Szarkandi J.G."/>
            <person name="Papp V."/>
            <person name="Albert L."/>
            <person name="Andreopoulos W."/>
            <person name="Angelini C."/>
            <person name="Antonin V."/>
            <person name="Barry K.W."/>
            <person name="Bougher N.L."/>
            <person name="Buchanan P."/>
            <person name="Buyck B."/>
            <person name="Bense V."/>
            <person name="Catcheside P."/>
            <person name="Chovatia M."/>
            <person name="Cooper J."/>
            <person name="Damon W."/>
            <person name="Desjardin D."/>
            <person name="Finy P."/>
            <person name="Geml J."/>
            <person name="Haridas S."/>
            <person name="Hughes K."/>
            <person name="Justo A."/>
            <person name="Karasinski D."/>
            <person name="Kautmanova I."/>
            <person name="Kiss B."/>
            <person name="Kocsube S."/>
            <person name="Kotiranta H."/>
            <person name="LaButti K.M."/>
            <person name="Lechner B.E."/>
            <person name="Liimatainen K."/>
            <person name="Lipzen A."/>
            <person name="Lukacs Z."/>
            <person name="Mihaltcheva S."/>
            <person name="Morgado L.N."/>
            <person name="Niskanen T."/>
            <person name="Noordeloos M.E."/>
            <person name="Ohm R.A."/>
            <person name="Ortiz-Santana B."/>
            <person name="Ovrebo C."/>
            <person name="Racz N."/>
            <person name="Riley R."/>
            <person name="Savchenko A."/>
            <person name="Shiryaev A."/>
            <person name="Soop K."/>
            <person name="Spirin V."/>
            <person name="Szebenyi C."/>
            <person name="Tomsovsky M."/>
            <person name="Tulloss R.E."/>
            <person name="Uehling J."/>
            <person name="Grigoriev I.V."/>
            <person name="Vagvolgyi C."/>
            <person name="Papp T."/>
            <person name="Martin F.M."/>
            <person name="Miettinen O."/>
            <person name="Hibbett D.S."/>
            <person name="Nagy L.G."/>
        </authorList>
    </citation>
    <scope>NUCLEOTIDE SEQUENCE [LARGE SCALE GENOMIC DNA]</scope>
    <source>
        <strain evidence="6 7">CBS 166.37</strain>
    </source>
</reference>
<evidence type="ECO:0000256" key="2">
    <source>
        <dbReference type="ARBA" id="ARBA00022679"/>
    </source>
</evidence>
<dbReference type="Proteomes" id="UP000308652">
    <property type="component" value="Unassembled WGS sequence"/>
</dbReference>
<dbReference type="Gene3D" id="3.40.50.150">
    <property type="entry name" value="Vaccinia Virus protein VP39"/>
    <property type="match status" value="1"/>
</dbReference>
<dbReference type="InterPro" id="IPR029063">
    <property type="entry name" value="SAM-dependent_MTases_sf"/>
</dbReference>
<evidence type="ECO:0000259" key="5">
    <source>
        <dbReference type="Pfam" id="PF08100"/>
    </source>
</evidence>
<dbReference type="PROSITE" id="PS51683">
    <property type="entry name" value="SAM_OMT_II"/>
    <property type="match status" value="1"/>
</dbReference>
<dbReference type="Gene3D" id="1.10.10.10">
    <property type="entry name" value="Winged helix-like DNA-binding domain superfamily/Winged helix DNA-binding domain"/>
    <property type="match status" value="1"/>
</dbReference>
<dbReference type="PANTHER" id="PTHR43712:SF2">
    <property type="entry name" value="O-METHYLTRANSFERASE CICE"/>
    <property type="match status" value="1"/>
</dbReference>
<dbReference type="OrthoDB" id="1606438at2759"/>
<evidence type="ECO:0000256" key="3">
    <source>
        <dbReference type="ARBA" id="ARBA00022691"/>
    </source>
</evidence>
<protein>
    <submittedName>
        <fullName evidence="6">O-methyltransferase-domain-containing protein</fullName>
    </submittedName>
</protein>
<keyword evidence="7" id="KW-1185">Reference proteome</keyword>
<dbReference type="InterPro" id="IPR001077">
    <property type="entry name" value="COMT_C"/>
</dbReference>
<dbReference type="EMBL" id="ML213702">
    <property type="protein sequence ID" value="TFK31845.1"/>
    <property type="molecule type" value="Genomic_DNA"/>
</dbReference>
<dbReference type="InterPro" id="IPR036390">
    <property type="entry name" value="WH_DNA-bd_sf"/>
</dbReference>
<dbReference type="SUPFAM" id="SSF53335">
    <property type="entry name" value="S-adenosyl-L-methionine-dependent methyltransferases"/>
    <property type="match status" value="1"/>
</dbReference>
<proteinExistence type="predicted"/>